<evidence type="ECO:0000313" key="6">
    <source>
        <dbReference type="EMBL" id="GLB48614.1"/>
    </source>
</evidence>
<dbReference type="EMBL" id="BRVO01000001">
    <property type="protein sequence ID" value="GLB48614.1"/>
    <property type="molecule type" value="Genomic_DNA"/>
</dbReference>
<dbReference type="CDD" id="cd02966">
    <property type="entry name" value="TlpA_like_family"/>
    <property type="match status" value="1"/>
</dbReference>
<dbReference type="PANTHER" id="PTHR42852:SF6">
    <property type="entry name" value="THIOL:DISULFIDE INTERCHANGE PROTEIN DSBE"/>
    <property type="match status" value="1"/>
</dbReference>
<reference evidence="6" key="1">
    <citation type="submission" date="2022-07" db="EMBL/GenBank/DDBJ databases">
        <title>Taxonomy of Novel Oxalotrophic and Methylotrophic Bacteria.</title>
        <authorList>
            <person name="Sahin N."/>
            <person name="Tani A."/>
        </authorList>
    </citation>
    <scope>NUCLEOTIDE SEQUENCE</scope>
    <source>
        <strain evidence="6">Y10</strain>
    </source>
</reference>
<evidence type="ECO:0000256" key="2">
    <source>
        <dbReference type="ARBA" id="ARBA00022748"/>
    </source>
</evidence>
<keyword evidence="2" id="KW-0201">Cytochrome c-type biogenesis</keyword>
<name>A0ABQ5MGT3_9FLAO</name>
<keyword evidence="4" id="KW-0676">Redox-active center</keyword>
<dbReference type="Proteomes" id="UP001143543">
    <property type="component" value="Unassembled WGS sequence"/>
</dbReference>
<protein>
    <recommendedName>
        <fullName evidence="5">Thioredoxin domain-containing protein</fullName>
    </recommendedName>
</protein>
<keyword evidence="3" id="KW-1015">Disulfide bond</keyword>
<dbReference type="PROSITE" id="PS00194">
    <property type="entry name" value="THIOREDOXIN_1"/>
    <property type="match status" value="1"/>
</dbReference>
<dbReference type="PROSITE" id="PS51352">
    <property type="entry name" value="THIOREDOXIN_2"/>
    <property type="match status" value="1"/>
</dbReference>
<evidence type="ECO:0000256" key="3">
    <source>
        <dbReference type="ARBA" id="ARBA00023157"/>
    </source>
</evidence>
<dbReference type="InterPro" id="IPR036249">
    <property type="entry name" value="Thioredoxin-like_sf"/>
</dbReference>
<evidence type="ECO:0000256" key="4">
    <source>
        <dbReference type="ARBA" id="ARBA00023284"/>
    </source>
</evidence>
<dbReference type="InterPro" id="IPR012336">
    <property type="entry name" value="Thioredoxin-like_fold"/>
</dbReference>
<dbReference type="PANTHER" id="PTHR42852">
    <property type="entry name" value="THIOL:DISULFIDE INTERCHANGE PROTEIN DSBE"/>
    <property type="match status" value="1"/>
</dbReference>
<dbReference type="Pfam" id="PF13905">
    <property type="entry name" value="Thioredoxin_8"/>
    <property type="match status" value="1"/>
</dbReference>
<dbReference type="SUPFAM" id="SSF52833">
    <property type="entry name" value="Thioredoxin-like"/>
    <property type="match status" value="1"/>
</dbReference>
<feature type="domain" description="Thioredoxin" evidence="5">
    <location>
        <begin position="298"/>
        <end position="454"/>
    </location>
</feature>
<accession>A0ABQ5MGT3</accession>
<organism evidence="6 7">
    <name type="scientific">Neptunitalea lumnitzerae</name>
    <dbReference type="NCBI Taxonomy" id="2965509"/>
    <lineage>
        <taxon>Bacteria</taxon>
        <taxon>Pseudomonadati</taxon>
        <taxon>Bacteroidota</taxon>
        <taxon>Flavobacteriia</taxon>
        <taxon>Flavobacteriales</taxon>
        <taxon>Flavobacteriaceae</taxon>
        <taxon>Neptunitalea</taxon>
    </lineage>
</organism>
<proteinExistence type="predicted"/>
<gene>
    <name evidence="6" type="ORF">Y10_09820</name>
</gene>
<dbReference type="InterPro" id="IPR050553">
    <property type="entry name" value="Thioredoxin_ResA/DsbE_sf"/>
</dbReference>
<comment type="subcellular location">
    <subcellularLocation>
        <location evidence="1">Cell envelope</location>
    </subcellularLocation>
</comment>
<keyword evidence="7" id="KW-1185">Reference proteome</keyword>
<comment type="caution">
    <text evidence="6">The sequence shown here is derived from an EMBL/GenBank/DDBJ whole genome shotgun (WGS) entry which is preliminary data.</text>
</comment>
<dbReference type="InterPro" id="IPR017937">
    <property type="entry name" value="Thioredoxin_CS"/>
</dbReference>
<evidence type="ECO:0000256" key="1">
    <source>
        <dbReference type="ARBA" id="ARBA00004196"/>
    </source>
</evidence>
<dbReference type="InterPro" id="IPR013766">
    <property type="entry name" value="Thioredoxin_domain"/>
</dbReference>
<dbReference type="Gene3D" id="3.40.30.10">
    <property type="entry name" value="Glutaredoxin"/>
    <property type="match status" value="1"/>
</dbReference>
<evidence type="ECO:0000313" key="7">
    <source>
        <dbReference type="Proteomes" id="UP001143543"/>
    </source>
</evidence>
<sequence>MESPINNAATKTVIKAALPVKNEVVIILKDTTQNLRINYRTSSLEILPNVKQLNKTFPSLIIATDSIVSLRINHSYIYAASAIFYKGDTITVTTKNINFQGETISYPIFNSRNYKYPTEHNFNYYVSQKTPSFETYRAYSLMSKKYQWKHIATLEDTYKNIKNTADSLFKEKAISNTFYKTQLANAEILKAKYTKQDLPLDKTTDQSYSNNKYYIKYLTDRLLAHYNLNPRNNEQNFNYITKHDTLLNQQTKTKVLDQLLTSIYLAKKNSFPTYYKKFKDLKPSKTLISKYDVIIENDSINKKYKKLIANSNHKGELLSYSNDQLNKFEDVIKNNKGKIILVDFWASWCVPCRIDIPELKKMKTEFDTSEFIWVTISIDEDISAWKKAIESEDLHLKKENYILIDAKNSQLYKNFEVSSIPRYLIFDKEGKLLESAAPSVKDNQLKEFISLHLNNKILASKT</sequence>
<evidence type="ECO:0000259" key="5">
    <source>
        <dbReference type="PROSITE" id="PS51352"/>
    </source>
</evidence>